<dbReference type="Pfam" id="PF05840">
    <property type="entry name" value="Phage_GPA"/>
    <property type="match status" value="1"/>
</dbReference>
<evidence type="ECO:0000256" key="2">
    <source>
        <dbReference type="ARBA" id="ARBA00009260"/>
    </source>
</evidence>
<evidence type="ECO:0000256" key="5">
    <source>
        <dbReference type="ARBA" id="ARBA00022759"/>
    </source>
</evidence>
<dbReference type="Proteomes" id="UP001596425">
    <property type="component" value="Unassembled WGS sequence"/>
</dbReference>
<evidence type="ECO:0000256" key="6">
    <source>
        <dbReference type="ARBA" id="ARBA00022801"/>
    </source>
</evidence>
<dbReference type="RefSeq" id="WP_193195133.1">
    <property type="nucleotide sequence ID" value="NZ_JACZFR010000081.1"/>
</dbReference>
<reference evidence="9" key="1">
    <citation type="journal article" date="2019" name="Int. J. Syst. Evol. Microbiol.">
        <title>The Global Catalogue of Microorganisms (GCM) 10K type strain sequencing project: providing services to taxonomists for standard genome sequencing and annotation.</title>
        <authorList>
            <consortium name="The Broad Institute Genomics Platform"/>
            <consortium name="The Broad Institute Genome Sequencing Center for Infectious Disease"/>
            <person name="Wu L."/>
            <person name="Ma J."/>
        </authorList>
    </citation>
    <scope>NUCLEOTIDE SEQUENCE [LARGE SCALE GENOMIC DNA]</scope>
    <source>
        <strain evidence="9">CGMCC 1.13718</strain>
    </source>
</reference>
<evidence type="ECO:0000313" key="9">
    <source>
        <dbReference type="Proteomes" id="UP001596425"/>
    </source>
</evidence>
<evidence type="ECO:0000256" key="1">
    <source>
        <dbReference type="ARBA" id="ARBA00003293"/>
    </source>
</evidence>
<keyword evidence="4" id="KW-0540">Nuclease</keyword>
<comment type="function">
    <text evidence="1">Possible endonuclease which induces a single-strand cut and initiates DNA replication.</text>
</comment>
<protein>
    <submittedName>
        <fullName evidence="8">Replication endonuclease</fullName>
    </submittedName>
</protein>
<dbReference type="EMBL" id="JBHSVR010000001">
    <property type="protein sequence ID" value="MFC6631671.1"/>
    <property type="molecule type" value="Genomic_DNA"/>
</dbReference>
<organism evidence="8 9">
    <name type="scientific">Microbulbifer taiwanensis</name>
    <dbReference type="NCBI Taxonomy" id="986746"/>
    <lineage>
        <taxon>Bacteria</taxon>
        <taxon>Pseudomonadati</taxon>
        <taxon>Pseudomonadota</taxon>
        <taxon>Gammaproteobacteria</taxon>
        <taxon>Cellvibrionales</taxon>
        <taxon>Microbulbiferaceae</taxon>
        <taxon>Microbulbifer</taxon>
    </lineage>
</organism>
<keyword evidence="6" id="KW-0378">Hydrolase</keyword>
<accession>A0ABW1YFZ4</accession>
<name>A0ABW1YFZ4_9GAMM</name>
<evidence type="ECO:0000256" key="4">
    <source>
        <dbReference type="ARBA" id="ARBA00022722"/>
    </source>
</evidence>
<comment type="caution">
    <text evidence="8">The sequence shown here is derived from an EMBL/GenBank/DDBJ whole genome shotgun (WGS) entry which is preliminary data.</text>
</comment>
<evidence type="ECO:0000256" key="3">
    <source>
        <dbReference type="ARBA" id="ARBA00022705"/>
    </source>
</evidence>
<feature type="domain" description="Replication gene A protein-like" evidence="7">
    <location>
        <begin position="124"/>
        <end position="443"/>
    </location>
</feature>
<keyword evidence="5 8" id="KW-0255">Endonuclease</keyword>
<comment type="similarity">
    <text evidence="2">Belongs to the phage GPA family.</text>
</comment>
<dbReference type="GO" id="GO:0004519">
    <property type="term" value="F:endonuclease activity"/>
    <property type="evidence" value="ECO:0007669"/>
    <property type="project" value="UniProtKB-KW"/>
</dbReference>
<evidence type="ECO:0000259" key="7">
    <source>
        <dbReference type="Pfam" id="PF05840"/>
    </source>
</evidence>
<keyword evidence="3" id="KW-0235">DNA replication</keyword>
<proteinExistence type="inferred from homology"/>
<keyword evidence="9" id="KW-1185">Reference proteome</keyword>
<dbReference type="InterPro" id="IPR008766">
    <property type="entry name" value="Replication_gene_A-like"/>
</dbReference>
<sequence>MTAAAVQLLEQQRRECFDRWQQRKAAEKVERVRELAEAYGPAPLKNRILARYHFHILCKALEREYSEREKRADGWQALHWLECFEEQYLRLRVPLLNVCSHDKALKDAAETLARKCERTLLADIAKHREGRDGPAACEYALSLVETICTGAGVKMPPIADCHRDDKHKVAAVVMRLTDPKWWRGQIRKAQARQLETAARRLGLTCKKTGGYVSGLSLLRRRQQKRRNRSLLENLIAENDQGQVYTLAQLSDLGVSNPVNRRNELMTRIRGCEEWAEAFGDHLQAVFLTATCPSRFHAYNRGGKRYDNWDGSTPIDGQQWLNRRWQLLRAYYEKRGIRFYGLRIAEPHHDGCPHWHIVMWFDKRQVKLAMLLFAEIWRGIVRPRWVRGADGRRRVKARTGVCHLDCMGGEPGAEKRRTKIVYLNKGEGGAAAYVAKYVSKNIDGMGTVKTAEGEVQQAWSLDSVRTAERVEAWASTWGIRQFQALGQPSVTVWRELRRLDANGQGFALQGPQFNAAREAANSGCWCDYLTAQGGPMRRRGEAALSPVYRKAPAPNKYGEILQVLEGVGGGLQGVELTRLREWNIYELPKAAARPQAAQAPPQAA</sequence>
<evidence type="ECO:0000313" key="8">
    <source>
        <dbReference type="EMBL" id="MFC6631671.1"/>
    </source>
</evidence>
<gene>
    <name evidence="8" type="ORF">ACFQBM_00155</name>
</gene>